<keyword evidence="4" id="KW-1185">Reference proteome</keyword>
<reference evidence="3 4" key="1">
    <citation type="journal article" date="2015" name="Genome Announc.">
        <title>Expanding the biotechnology potential of lactobacilli through comparative genomics of 213 strains and associated genera.</title>
        <authorList>
            <person name="Sun Z."/>
            <person name="Harris H.M."/>
            <person name="McCann A."/>
            <person name="Guo C."/>
            <person name="Argimon S."/>
            <person name="Zhang W."/>
            <person name="Yang X."/>
            <person name="Jeffery I.B."/>
            <person name="Cooney J.C."/>
            <person name="Kagawa T.F."/>
            <person name="Liu W."/>
            <person name="Song Y."/>
            <person name="Salvetti E."/>
            <person name="Wrobel A."/>
            <person name="Rasinkangas P."/>
            <person name="Parkhill J."/>
            <person name="Rea M.C."/>
            <person name="O'Sullivan O."/>
            <person name="Ritari J."/>
            <person name="Douillard F.P."/>
            <person name="Paul Ross R."/>
            <person name="Yang R."/>
            <person name="Briner A.E."/>
            <person name="Felis G.E."/>
            <person name="de Vos W.M."/>
            <person name="Barrangou R."/>
            <person name="Klaenhammer T.R."/>
            <person name="Caufield P.W."/>
            <person name="Cui Y."/>
            <person name="Zhang H."/>
            <person name="O'Toole P.W."/>
        </authorList>
    </citation>
    <scope>NUCLEOTIDE SEQUENCE [LARGE SCALE GENOMIC DNA]</scope>
    <source>
        <strain evidence="3 4">DSM 20623</strain>
    </source>
</reference>
<dbReference type="InterPro" id="IPR018776">
    <property type="entry name" value="Membrane_prot_PTPS-rel_domain"/>
</dbReference>
<dbReference type="Proteomes" id="UP000051658">
    <property type="component" value="Unassembled WGS sequence"/>
</dbReference>
<feature type="transmembrane region" description="Helical" evidence="1">
    <location>
        <begin position="377"/>
        <end position="395"/>
    </location>
</feature>
<dbReference type="RefSeq" id="WP_034571933.1">
    <property type="nucleotide sequence ID" value="NZ_JQBS01000017.1"/>
</dbReference>
<evidence type="ECO:0000313" key="4">
    <source>
        <dbReference type="Proteomes" id="UP000051658"/>
    </source>
</evidence>
<feature type="transmembrane region" description="Helical" evidence="1">
    <location>
        <begin position="311"/>
        <end position="334"/>
    </location>
</feature>
<feature type="transmembrane region" description="Helical" evidence="1">
    <location>
        <begin position="533"/>
        <end position="550"/>
    </location>
</feature>
<protein>
    <submittedName>
        <fullName evidence="3">Cell surface protein</fullName>
    </submittedName>
</protein>
<organism evidence="3 4">
    <name type="scientific">Carnobacterium divergens DSM 20623</name>
    <dbReference type="NCBI Taxonomy" id="1449336"/>
    <lineage>
        <taxon>Bacteria</taxon>
        <taxon>Bacillati</taxon>
        <taxon>Bacillota</taxon>
        <taxon>Bacilli</taxon>
        <taxon>Lactobacillales</taxon>
        <taxon>Carnobacteriaceae</taxon>
        <taxon>Carnobacterium</taxon>
    </lineage>
</organism>
<feature type="transmembrane region" description="Helical" evidence="1">
    <location>
        <begin position="346"/>
        <end position="365"/>
    </location>
</feature>
<feature type="transmembrane region" description="Helical" evidence="1">
    <location>
        <begin position="12"/>
        <end position="32"/>
    </location>
</feature>
<feature type="transmembrane region" description="Helical" evidence="1">
    <location>
        <begin position="281"/>
        <end position="299"/>
    </location>
</feature>
<dbReference type="GeneID" id="89587949"/>
<gene>
    <name evidence="3" type="ORF">IV74_GL000658</name>
</gene>
<feature type="transmembrane region" description="Helical" evidence="1">
    <location>
        <begin position="98"/>
        <end position="118"/>
    </location>
</feature>
<dbReference type="PATRIC" id="fig|1449336.4.peg.673"/>
<dbReference type="eggNOG" id="COG5617">
    <property type="taxonomic scope" value="Bacteria"/>
</dbReference>
<dbReference type="EMBL" id="JQBS01000017">
    <property type="protein sequence ID" value="KRN57008.1"/>
    <property type="molecule type" value="Genomic_DNA"/>
</dbReference>
<feature type="transmembrane region" description="Helical" evidence="1">
    <location>
        <begin position="68"/>
        <end position="86"/>
    </location>
</feature>
<feature type="domain" description="Membrane protein 6-pyruvoyl-tetrahydropterin synthase-related" evidence="2">
    <location>
        <begin position="75"/>
        <end position="404"/>
    </location>
</feature>
<proteinExistence type="predicted"/>
<dbReference type="AlphaFoldDB" id="A0A0R2HWB6"/>
<dbReference type="Pfam" id="PF10131">
    <property type="entry name" value="PTPS_related"/>
    <property type="match status" value="1"/>
</dbReference>
<sequence>MSFRNNKNLNIVILLAIVTLFSFLPLFNSTFYRMDDIYFDMLRIESTKDALIQGIFPLKIAPHYLNNYGYGIGFFYCPLFIYPAAFLKIIGFSTVTSFKLFLVGCGFAATASMYFAAYKITAKKYFALIATILYTTSHYKIIDTIYRGAIGETLVFIFLPFAILGVHEMLYGDGKKWSYLAIGMSGIFLSHVLASLLLAIYLVISYLIRIKLLWHEKYRILNSLKAIGVTLLLSAFYWIPMFEQMFHSRFSLNTSIANINSRGFELASLFDTKMVNQTIDTPYSVGFILISIGLFAWIYRIKLSAFMKTSLILGYCFFFLTLKSFFWTLILPILPFFNQIQFPWRFNMLATPLLALGGAAILYQLFFQERTVQTKHFALTAIILGVFGYVGFYTFQFPYQREMITFDEHYFDKPNLHSAIGAGEYLPKGTSKRMFLNRGVVFKHDGNILLVDRVTKKKNNLSFDYFLNMKEQKIDVPLVYYYGYRYKIIQEDGTESKSYPVSESNDHTVQINTKSTHSGTISIDYVPTLLTKIAYGITFTTLVGISFFYVKTKKFPRK</sequence>
<feature type="transmembrane region" description="Helical" evidence="1">
    <location>
        <begin position="177"/>
        <end position="208"/>
    </location>
</feature>
<name>A0A0R2HWB6_CARDV</name>
<evidence type="ECO:0000259" key="2">
    <source>
        <dbReference type="Pfam" id="PF10131"/>
    </source>
</evidence>
<evidence type="ECO:0000256" key="1">
    <source>
        <dbReference type="SAM" id="Phobius"/>
    </source>
</evidence>
<accession>A0A0R2HWB6</accession>
<keyword evidence="1" id="KW-1133">Transmembrane helix</keyword>
<keyword evidence="1" id="KW-0812">Transmembrane</keyword>
<comment type="caution">
    <text evidence="3">The sequence shown here is derived from an EMBL/GenBank/DDBJ whole genome shotgun (WGS) entry which is preliminary data.</text>
</comment>
<feature type="transmembrane region" description="Helical" evidence="1">
    <location>
        <begin position="220"/>
        <end position="239"/>
    </location>
</feature>
<keyword evidence="1" id="KW-0472">Membrane</keyword>
<evidence type="ECO:0000313" key="3">
    <source>
        <dbReference type="EMBL" id="KRN57008.1"/>
    </source>
</evidence>
<feature type="transmembrane region" description="Helical" evidence="1">
    <location>
        <begin position="154"/>
        <end position="171"/>
    </location>
</feature>